<dbReference type="InterPro" id="IPR004358">
    <property type="entry name" value="Sig_transdc_His_kin-like_C"/>
</dbReference>
<dbReference type="PANTHER" id="PTHR43711:SF1">
    <property type="entry name" value="HISTIDINE KINASE 1"/>
    <property type="match status" value="1"/>
</dbReference>
<dbReference type="Proteomes" id="UP001184150">
    <property type="component" value="Unassembled WGS sequence"/>
</dbReference>
<comment type="catalytic activity">
    <reaction evidence="1">
        <text>ATP + protein L-histidine = ADP + protein N-phospho-L-histidine.</text>
        <dbReference type="EC" id="2.7.13.3"/>
    </reaction>
</comment>
<dbReference type="PRINTS" id="PR00344">
    <property type="entry name" value="BCTRLSENSOR"/>
</dbReference>
<dbReference type="SUPFAM" id="SSF55785">
    <property type="entry name" value="PYP-like sensor domain (PAS domain)"/>
    <property type="match status" value="2"/>
</dbReference>
<dbReference type="PROSITE" id="PS50109">
    <property type="entry name" value="HIS_KIN"/>
    <property type="match status" value="1"/>
</dbReference>
<proteinExistence type="predicted"/>
<dbReference type="InterPro" id="IPR003661">
    <property type="entry name" value="HisK_dim/P_dom"/>
</dbReference>
<keyword evidence="9" id="KW-1185">Reference proteome</keyword>
<evidence type="ECO:0000313" key="9">
    <source>
        <dbReference type="Proteomes" id="UP001184150"/>
    </source>
</evidence>
<evidence type="ECO:0000313" key="8">
    <source>
        <dbReference type="EMBL" id="MDR6509606.1"/>
    </source>
</evidence>
<dbReference type="InterPro" id="IPR005467">
    <property type="entry name" value="His_kinase_dom"/>
</dbReference>
<keyword evidence="5 8" id="KW-0418">Kinase</keyword>
<comment type="caution">
    <text evidence="8">The sequence shown here is derived from an EMBL/GenBank/DDBJ whole genome shotgun (WGS) entry which is preliminary data.</text>
</comment>
<dbReference type="InterPro" id="IPR035965">
    <property type="entry name" value="PAS-like_dom_sf"/>
</dbReference>
<dbReference type="CDD" id="cd00082">
    <property type="entry name" value="HisKA"/>
    <property type="match status" value="1"/>
</dbReference>
<sequence length="785" mass="85043">MLSHSPAAVAVTVAVALLLAGWTLAAGWAVLAARARMRRAEHAERLARKLTRMVDEAPALPLLVRADGRIEGASRLAGWMGLDAMPGYLTELDGGEGRGLDAESLAALADAVRHTQKTGAPLALSLVPRGGVTALAVRGSLADPQIAPGDAALLWFFDATDSVAEIRALRAEAEQAHADFSGLAGLIEAAPLPMWFRDAAMRLRLVNTAYVRAVGAASAAAVVEQGIELVEPVDGLSAAHIAADVFAQRRPAERVVSATVNGQRRTMRVSDLPIAGEGVAGYAVDIEQMEELTRQFRRFRDAQRQMLDTLSAAIAQFDAGRNLVFANQPFLRIFGISPSWVNDTPPFDRVLDRLRDGGKLPEVRDFPQWRRERQAWFLAREPREEPWHLHDGTHLRVVGQPMPDGGLLLIFEDQTEQLQLSATRDTLLRTRTATFDNLFESLAVFGPDSRLQLWNRRFTQDWRLDEEFLGSHPRADLLLTRLAGLLKRPAQVGMIGQVIQAATLERKQTSGRLSLADGRHLEFAGVPLPDGNGLLTVLDITDSQKAEAALRERNAALTEADAVKTRFIANMSYEFRNPLNSIGGFAEMLQSGLAGELTPQARDYVAAILSSVERLGEQIENVLDLSQSEAGMLPLARDAVDVFPLLADVVRERAERINAAGLALDLRGSQAVGKVTGDARRLRRVFGQLIDNAIAATSSGGRILVECTRGARDLRVVISDNGRGMDAAALARAMEGLKLAADGRTAERRQGLGLPLVRQLIDAHGGRFELVSEPGEGTSAIVTLP</sequence>
<dbReference type="EMBL" id="JAVDRD010000001">
    <property type="protein sequence ID" value="MDR6509606.1"/>
    <property type="molecule type" value="Genomic_DNA"/>
</dbReference>
<name>A0ABU1MH07_9SPHN</name>
<keyword evidence="3" id="KW-0597">Phosphoprotein</keyword>
<evidence type="ECO:0000256" key="3">
    <source>
        <dbReference type="ARBA" id="ARBA00022553"/>
    </source>
</evidence>
<gene>
    <name evidence="8" type="ORF">J2792_000446</name>
</gene>
<organism evidence="8 9">
    <name type="scientific">Novosphingobium capsulatum</name>
    <dbReference type="NCBI Taxonomy" id="13688"/>
    <lineage>
        <taxon>Bacteria</taxon>
        <taxon>Pseudomonadati</taxon>
        <taxon>Pseudomonadota</taxon>
        <taxon>Alphaproteobacteria</taxon>
        <taxon>Sphingomonadales</taxon>
        <taxon>Sphingomonadaceae</taxon>
        <taxon>Novosphingobium</taxon>
    </lineage>
</organism>
<dbReference type="SMART" id="SM00388">
    <property type="entry name" value="HisKA"/>
    <property type="match status" value="1"/>
</dbReference>
<evidence type="ECO:0000256" key="4">
    <source>
        <dbReference type="ARBA" id="ARBA00022679"/>
    </source>
</evidence>
<dbReference type="InterPro" id="IPR050736">
    <property type="entry name" value="Sensor_HK_Regulatory"/>
</dbReference>
<evidence type="ECO:0000256" key="5">
    <source>
        <dbReference type="ARBA" id="ARBA00022777"/>
    </source>
</evidence>
<dbReference type="Pfam" id="PF12860">
    <property type="entry name" value="PAS_7"/>
    <property type="match status" value="2"/>
</dbReference>
<dbReference type="Gene3D" id="1.10.287.130">
    <property type="match status" value="1"/>
</dbReference>
<protein>
    <recommendedName>
        <fullName evidence="2">histidine kinase</fullName>
        <ecNumber evidence="2">2.7.13.3</ecNumber>
    </recommendedName>
</protein>
<evidence type="ECO:0000256" key="1">
    <source>
        <dbReference type="ARBA" id="ARBA00000085"/>
    </source>
</evidence>
<dbReference type="RefSeq" id="WP_179562908.1">
    <property type="nucleotide sequence ID" value="NZ_JAVDRD010000001.1"/>
</dbReference>
<accession>A0ABU1MH07</accession>
<dbReference type="SUPFAM" id="SSF47384">
    <property type="entry name" value="Homodimeric domain of signal transducing histidine kinase"/>
    <property type="match status" value="1"/>
</dbReference>
<evidence type="ECO:0000256" key="2">
    <source>
        <dbReference type="ARBA" id="ARBA00012438"/>
    </source>
</evidence>
<dbReference type="InterPro" id="IPR003594">
    <property type="entry name" value="HATPase_dom"/>
</dbReference>
<dbReference type="PANTHER" id="PTHR43711">
    <property type="entry name" value="TWO-COMPONENT HISTIDINE KINASE"/>
    <property type="match status" value="1"/>
</dbReference>
<keyword evidence="6" id="KW-0902">Two-component regulatory system</keyword>
<evidence type="ECO:0000256" key="6">
    <source>
        <dbReference type="ARBA" id="ARBA00023012"/>
    </source>
</evidence>
<dbReference type="EC" id="2.7.13.3" evidence="2"/>
<dbReference type="GO" id="GO:0016301">
    <property type="term" value="F:kinase activity"/>
    <property type="evidence" value="ECO:0007669"/>
    <property type="project" value="UniProtKB-KW"/>
</dbReference>
<reference evidence="8 9" key="1">
    <citation type="submission" date="2023-07" db="EMBL/GenBank/DDBJ databases">
        <title>Sorghum-associated microbial communities from plants grown in Nebraska, USA.</title>
        <authorList>
            <person name="Schachtman D."/>
        </authorList>
    </citation>
    <scope>NUCLEOTIDE SEQUENCE [LARGE SCALE GENOMIC DNA]</scope>
    <source>
        <strain evidence="8 9">DS1027</strain>
    </source>
</reference>
<dbReference type="SMART" id="SM00387">
    <property type="entry name" value="HATPase_c"/>
    <property type="match status" value="1"/>
</dbReference>
<dbReference type="CDD" id="cd00075">
    <property type="entry name" value="HATPase"/>
    <property type="match status" value="1"/>
</dbReference>
<dbReference type="Gene3D" id="3.30.450.20">
    <property type="entry name" value="PAS domain"/>
    <property type="match status" value="2"/>
</dbReference>
<keyword evidence="4" id="KW-0808">Transferase</keyword>
<dbReference type="InterPro" id="IPR036890">
    <property type="entry name" value="HATPase_C_sf"/>
</dbReference>
<dbReference type="InterPro" id="IPR036097">
    <property type="entry name" value="HisK_dim/P_sf"/>
</dbReference>
<dbReference type="Pfam" id="PF00512">
    <property type="entry name" value="HisKA"/>
    <property type="match status" value="1"/>
</dbReference>
<dbReference type="Gene3D" id="3.30.565.10">
    <property type="entry name" value="Histidine kinase-like ATPase, C-terminal domain"/>
    <property type="match status" value="1"/>
</dbReference>
<dbReference type="SUPFAM" id="SSF55874">
    <property type="entry name" value="ATPase domain of HSP90 chaperone/DNA topoisomerase II/histidine kinase"/>
    <property type="match status" value="1"/>
</dbReference>
<evidence type="ECO:0000259" key="7">
    <source>
        <dbReference type="PROSITE" id="PS50109"/>
    </source>
</evidence>
<dbReference type="Pfam" id="PF02518">
    <property type="entry name" value="HATPase_c"/>
    <property type="match status" value="1"/>
</dbReference>
<feature type="domain" description="Histidine kinase" evidence="7">
    <location>
        <begin position="570"/>
        <end position="785"/>
    </location>
</feature>